<name>A0A518DGP0_9BACT</name>
<proteinExistence type="predicted"/>
<dbReference type="InterPro" id="IPR002035">
    <property type="entry name" value="VWF_A"/>
</dbReference>
<keyword evidence="2" id="KW-1133">Transmembrane helix</keyword>
<evidence type="ECO:0000256" key="1">
    <source>
        <dbReference type="SAM" id="MobiDB-lite"/>
    </source>
</evidence>
<feature type="transmembrane region" description="Helical" evidence="2">
    <location>
        <begin position="45"/>
        <end position="64"/>
    </location>
</feature>
<feature type="compositionally biased region" description="Basic and acidic residues" evidence="1">
    <location>
        <begin position="1004"/>
        <end position="1031"/>
    </location>
</feature>
<dbReference type="KEGG" id="pnd:Pla175_40110"/>
<feature type="domain" description="VWFA" evidence="3">
    <location>
        <begin position="74"/>
        <end position="237"/>
    </location>
</feature>
<dbReference type="Proteomes" id="UP000317429">
    <property type="component" value="Chromosome"/>
</dbReference>
<evidence type="ECO:0000259" key="3">
    <source>
        <dbReference type="SMART" id="SM00327"/>
    </source>
</evidence>
<dbReference type="RefSeq" id="WP_145289432.1">
    <property type="nucleotide sequence ID" value="NZ_CP036291.1"/>
</dbReference>
<accession>A0A518DGP0</accession>
<dbReference type="SMART" id="SM00327">
    <property type="entry name" value="VWA"/>
    <property type="match status" value="1"/>
</dbReference>
<dbReference type="InterPro" id="IPR036465">
    <property type="entry name" value="vWFA_dom_sf"/>
</dbReference>
<dbReference type="CDD" id="cd00198">
    <property type="entry name" value="vWFA"/>
    <property type="match status" value="1"/>
</dbReference>
<feature type="region of interest" description="Disordered" evidence="1">
    <location>
        <begin position="948"/>
        <end position="1031"/>
    </location>
</feature>
<feature type="compositionally biased region" description="Basic and acidic residues" evidence="1">
    <location>
        <begin position="961"/>
        <end position="976"/>
    </location>
</feature>
<dbReference type="SUPFAM" id="SSF53300">
    <property type="entry name" value="vWA-like"/>
    <property type="match status" value="2"/>
</dbReference>
<dbReference type="Pfam" id="PF13519">
    <property type="entry name" value="VWA_2"/>
    <property type="match status" value="1"/>
</dbReference>
<organism evidence="4 5">
    <name type="scientific">Pirellulimonas nuda</name>
    <dbReference type="NCBI Taxonomy" id="2528009"/>
    <lineage>
        <taxon>Bacteria</taxon>
        <taxon>Pseudomonadati</taxon>
        <taxon>Planctomycetota</taxon>
        <taxon>Planctomycetia</taxon>
        <taxon>Pirellulales</taxon>
        <taxon>Lacipirellulaceae</taxon>
        <taxon>Pirellulimonas</taxon>
    </lineage>
</organism>
<dbReference type="PANTHER" id="PTHR37947:SF2">
    <property type="entry name" value="VON WILLEBRAND FACTOR TYPE A"/>
    <property type="match status" value="1"/>
</dbReference>
<dbReference type="Gene3D" id="3.40.50.410">
    <property type="entry name" value="von Willebrand factor, type A domain"/>
    <property type="match status" value="1"/>
</dbReference>
<dbReference type="PANTHER" id="PTHR37947">
    <property type="entry name" value="BLL2462 PROTEIN"/>
    <property type="match status" value="1"/>
</dbReference>
<dbReference type="InterPro" id="IPR029062">
    <property type="entry name" value="Class_I_gatase-like"/>
</dbReference>
<protein>
    <submittedName>
        <fullName evidence="4">von Willebrand factor type A domain protein</fullName>
    </submittedName>
</protein>
<dbReference type="SUPFAM" id="SSF52317">
    <property type="entry name" value="Class I glutamine amidotransferase-like"/>
    <property type="match status" value="1"/>
</dbReference>
<feature type="transmembrane region" description="Helical" evidence="2">
    <location>
        <begin position="12"/>
        <end position="33"/>
    </location>
</feature>
<dbReference type="OrthoDB" id="9781333at2"/>
<evidence type="ECO:0000256" key="2">
    <source>
        <dbReference type="SAM" id="Phobius"/>
    </source>
</evidence>
<keyword evidence="5" id="KW-1185">Reference proteome</keyword>
<dbReference type="Gene3D" id="3.40.50.880">
    <property type="match status" value="2"/>
</dbReference>
<evidence type="ECO:0000313" key="5">
    <source>
        <dbReference type="Proteomes" id="UP000317429"/>
    </source>
</evidence>
<keyword evidence="2" id="KW-0812">Transmembrane</keyword>
<gene>
    <name evidence="4" type="ORF">Pla175_40110</name>
</gene>
<evidence type="ECO:0000313" key="4">
    <source>
        <dbReference type="EMBL" id="QDU90602.1"/>
    </source>
</evidence>
<reference evidence="4 5" key="1">
    <citation type="submission" date="2019-02" db="EMBL/GenBank/DDBJ databases">
        <title>Deep-cultivation of Planctomycetes and their phenomic and genomic characterization uncovers novel biology.</title>
        <authorList>
            <person name="Wiegand S."/>
            <person name="Jogler M."/>
            <person name="Boedeker C."/>
            <person name="Pinto D."/>
            <person name="Vollmers J."/>
            <person name="Rivas-Marin E."/>
            <person name="Kohn T."/>
            <person name="Peeters S.H."/>
            <person name="Heuer A."/>
            <person name="Rast P."/>
            <person name="Oberbeckmann S."/>
            <person name="Bunk B."/>
            <person name="Jeske O."/>
            <person name="Meyerdierks A."/>
            <person name="Storesund J.E."/>
            <person name="Kallscheuer N."/>
            <person name="Luecker S."/>
            <person name="Lage O.M."/>
            <person name="Pohl T."/>
            <person name="Merkel B.J."/>
            <person name="Hornburger P."/>
            <person name="Mueller R.-W."/>
            <person name="Bruemmer F."/>
            <person name="Labrenz M."/>
            <person name="Spormann A.M."/>
            <person name="Op den Camp H."/>
            <person name="Overmann J."/>
            <person name="Amann R."/>
            <person name="Jetten M.S.M."/>
            <person name="Mascher T."/>
            <person name="Medema M.H."/>
            <person name="Devos D.P."/>
            <person name="Kaster A.-K."/>
            <person name="Ovreas L."/>
            <person name="Rohde M."/>
            <person name="Galperin M.Y."/>
            <person name="Jogler C."/>
        </authorList>
    </citation>
    <scope>NUCLEOTIDE SEQUENCE [LARGE SCALE GENOMIC DNA]</scope>
    <source>
        <strain evidence="4 5">Pla175</strain>
    </source>
</reference>
<keyword evidence="2" id="KW-0472">Membrane</keyword>
<dbReference type="AlphaFoldDB" id="A0A518DGP0"/>
<dbReference type="EMBL" id="CP036291">
    <property type="protein sequence ID" value="QDU90602.1"/>
    <property type="molecule type" value="Genomic_DNA"/>
</dbReference>
<sequence length="1031" mass="111755">MLDYGLALDASPAMQGLLLAALVGFVGVVVWLARQSYSGLGTWRGGLAVLLRCLVGLLILLALADTQLRKKSDRLTVIYLLDQSLSIPEEQRAAMVAFVNASIREQRKPEKEDRAGVIVFGRDAEVELPPVDFNYELTGVESELDRRHTNLAGAMQRAMSLFPGDAARRVVIVTDGNENVGSALREARAMADAGVSIDVLPVPLERHSEITVDKVALPADVRRGQPFELRVVVDNDSEPGSSPVAGTLKIVRKAGDRETTLSDQPVELAPGKNVYTIRETIEQSDFYTYEGRFTPGDRSSDGSLQNNVATAFTHVRGRGQVLLIEDWENPGEFDYLVERLRSEGLEITVQRSDRLFATLAELQRYDSVILANVPRSGGFGGAGPINTESITAFSDAQIEMLVRNTEEFGCGLVMLGGDRSFGAGGWTDTAIEKAMPVDFRIKSAKVTPVGALAMIMHASEIAKGNYWQKVIAAEAVKALGPKDYAGLLQWNGTDTWLWANTQGGMVQVGAERSRMLRLIDRLTVGDMPDFDPGMQKTVGAFAKLTNPTPSIKHCIIISDGDPAPPSGNTVQAFIKQGVKITTVEVGGHGTAGRQGFGNTMQDLANKTGGKYYVVRNANALPRIYQQEARRVAQPLVKELSPPVVPLLVGRSEMIAGVSEPYPPISGFVMTTVKESSLVDVLLRSPVPPSPDNSVLLASWTFGVGKSVAFTTDAGKRWANQWTGWDDYDRFFSQMVRWSMRPTGDTGNFAVATETVDGKTRVVIDAVGKDDEFINVQAMTGAAVGPDLKSIPLVIEQVAPGRYVGAFDSPDPGSYMLMISPGAGQAMIRTGVNVGYSDEFRAREANTPLLEAMAALPPTGAEPGKVIGAEANAQLTGAEKLAPGLLEVNAYRRTMKPAVAGQDIWPLLVLAASLLFMGDVFVRRVQVSTAWLGPLRQKFAERVLGRPADAPAPATVSRLQSRKRELREGEASRRFELDEAPQPTGSPLADLERGVKPRVAPTPTRKSEPTETKQEESYMDRLKKAKRDARNE</sequence>